<dbReference type="EMBL" id="JAGMVJ010000003">
    <property type="protein sequence ID" value="KAH7092502.1"/>
    <property type="molecule type" value="Genomic_DNA"/>
</dbReference>
<gene>
    <name evidence="1" type="ORF">FB567DRAFT_625486</name>
</gene>
<reference evidence="1" key="1">
    <citation type="journal article" date="2021" name="Nat. Commun.">
        <title>Genetic determinants of endophytism in the Arabidopsis root mycobiome.</title>
        <authorList>
            <person name="Mesny F."/>
            <person name="Miyauchi S."/>
            <person name="Thiergart T."/>
            <person name="Pickel B."/>
            <person name="Atanasova L."/>
            <person name="Karlsson M."/>
            <person name="Huettel B."/>
            <person name="Barry K.W."/>
            <person name="Haridas S."/>
            <person name="Chen C."/>
            <person name="Bauer D."/>
            <person name="Andreopoulos W."/>
            <person name="Pangilinan J."/>
            <person name="LaButti K."/>
            <person name="Riley R."/>
            <person name="Lipzen A."/>
            <person name="Clum A."/>
            <person name="Drula E."/>
            <person name="Henrissat B."/>
            <person name="Kohler A."/>
            <person name="Grigoriev I.V."/>
            <person name="Martin F.M."/>
            <person name="Hacquard S."/>
        </authorList>
    </citation>
    <scope>NUCLEOTIDE SEQUENCE</scope>
    <source>
        <strain evidence="1">MPI-SDFR-AT-0120</strain>
    </source>
</reference>
<accession>A0A8K0RDS7</accession>
<dbReference type="OrthoDB" id="3795193at2759"/>
<evidence type="ECO:0000313" key="2">
    <source>
        <dbReference type="Proteomes" id="UP000813461"/>
    </source>
</evidence>
<evidence type="ECO:0000313" key="1">
    <source>
        <dbReference type="EMBL" id="KAH7092502.1"/>
    </source>
</evidence>
<dbReference type="AlphaFoldDB" id="A0A8K0RDS7"/>
<organism evidence="1 2">
    <name type="scientific">Paraphoma chrysanthemicola</name>
    <dbReference type="NCBI Taxonomy" id="798071"/>
    <lineage>
        <taxon>Eukaryota</taxon>
        <taxon>Fungi</taxon>
        <taxon>Dikarya</taxon>
        <taxon>Ascomycota</taxon>
        <taxon>Pezizomycotina</taxon>
        <taxon>Dothideomycetes</taxon>
        <taxon>Pleosporomycetidae</taxon>
        <taxon>Pleosporales</taxon>
        <taxon>Pleosporineae</taxon>
        <taxon>Phaeosphaeriaceae</taxon>
        <taxon>Paraphoma</taxon>
    </lineage>
</organism>
<protein>
    <submittedName>
        <fullName evidence="1">Uncharacterized protein</fullName>
    </submittedName>
</protein>
<dbReference type="Proteomes" id="UP000813461">
    <property type="component" value="Unassembled WGS sequence"/>
</dbReference>
<sequence length="167" mass="18499">MIETVCWAMLDMATALHERGPVVLRVFDDSKLKNAHNSRKLTLAQRIGFICDLLRLKKSRCETLLNYDDIDMTIAAPAQMIAMAKTNKKQNIKRQTVLVSGRETLMVKGRLAAKGAIVDGEEGRDDKECHNNNHQGPVLPTPSYILAAHHSACPIVDTAEPNALLLQ</sequence>
<name>A0A8K0RDS7_9PLEO</name>
<keyword evidence="2" id="KW-1185">Reference proteome</keyword>
<proteinExistence type="predicted"/>
<comment type="caution">
    <text evidence="1">The sequence shown here is derived from an EMBL/GenBank/DDBJ whole genome shotgun (WGS) entry which is preliminary data.</text>
</comment>